<dbReference type="AlphaFoldDB" id="A0AAV9GX56"/>
<reference evidence="2" key="1">
    <citation type="journal article" date="2023" name="Mol. Phylogenet. Evol.">
        <title>Genome-scale phylogeny and comparative genomics of the fungal order Sordariales.</title>
        <authorList>
            <person name="Hensen N."/>
            <person name="Bonometti L."/>
            <person name="Westerberg I."/>
            <person name="Brannstrom I.O."/>
            <person name="Guillou S."/>
            <person name="Cros-Aarteil S."/>
            <person name="Calhoun S."/>
            <person name="Haridas S."/>
            <person name="Kuo A."/>
            <person name="Mondo S."/>
            <person name="Pangilinan J."/>
            <person name="Riley R."/>
            <person name="LaButti K."/>
            <person name="Andreopoulos B."/>
            <person name="Lipzen A."/>
            <person name="Chen C."/>
            <person name="Yan M."/>
            <person name="Daum C."/>
            <person name="Ng V."/>
            <person name="Clum A."/>
            <person name="Steindorff A."/>
            <person name="Ohm R.A."/>
            <person name="Martin F."/>
            <person name="Silar P."/>
            <person name="Natvig D.O."/>
            <person name="Lalanne C."/>
            <person name="Gautier V."/>
            <person name="Ament-Velasquez S.L."/>
            <person name="Kruys A."/>
            <person name="Hutchinson M.I."/>
            <person name="Powell A.J."/>
            <person name="Barry K."/>
            <person name="Miller A.N."/>
            <person name="Grigoriev I.V."/>
            <person name="Debuchy R."/>
            <person name="Gladieux P."/>
            <person name="Hiltunen Thoren M."/>
            <person name="Johannesson H."/>
        </authorList>
    </citation>
    <scope>NUCLEOTIDE SEQUENCE</scope>
    <source>
        <strain evidence="2">PSN243</strain>
    </source>
</reference>
<feature type="region of interest" description="Disordered" evidence="1">
    <location>
        <begin position="1"/>
        <end position="22"/>
    </location>
</feature>
<organism evidence="2 3">
    <name type="scientific">Podospora aff. communis PSN243</name>
    <dbReference type="NCBI Taxonomy" id="3040156"/>
    <lineage>
        <taxon>Eukaryota</taxon>
        <taxon>Fungi</taxon>
        <taxon>Dikarya</taxon>
        <taxon>Ascomycota</taxon>
        <taxon>Pezizomycotina</taxon>
        <taxon>Sordariomycetes</taxon>
        <taxon>Sordariomycetidae</taxon>
        <taxon>Sordariales</taxon>
        <taxon>Podosporaceae</taxon>
        <taxon>Podospora</taxon>
    </lineage>
</organism>
<dbReference type="Proteomes" id="UP001321760">
    <property type="component" value="Unassembled WGS sequence"/>
</dbReference>
<evidence type="ECO:0000256" key="1">
    <source>
        <dbReference type="SAM" id="MobiDB-lite"/>
    </source>
</evidence>
<reference evidence="2" key="2">
    <citation type="submission" date="2023-05" db="EMBL/GenBank/DDBJ databases">
        <authorList>
            <consortium name="Lawrence Berkeley National Laboratory"/>
            <person name="Steindorff A."/>
            <person name="Hensen N."/>
            <person name="Bonometti L."/>
            <person name="Westerberg I."/>
            <person name="Brannstrom I.O."/>
            <person name="Guillou S."/>
            <person name="Cros-Aarteil S."/>
            <person name="Calhoun S."/>
            <person name="Haridas S."/>
            <person name="Kuo A."/>
            <person name="Mondo S."/>
            <person name="Pangilinan J."/>
            <person name="Riley R."/>
            <person name="Labutti K."/>
            <person name="Andreopoulos B."/>
            <person name="Lipzen A."/>
            <person name="Chen C."/>
            <person name="Yanf M."/>
            <person name="Daum C."/>
            <person name="Ng V."/>
            <person name="Clum A."/>
            <person name="Ohm R."/>
            <person name="Martin F."/>
            <person name="Silar P."/>
            <person name="Natvig D."/>
            <person name="Lalanne C."/>
            <person name="Gautier V."/>
            <person name="Ament-Velasquez S.L."/>
            <person name="Kruys A."/>
            <person name="Hutchinson M.I."/>
            <person name="Powell A.J."/>
            <person name="Barry K."/>
            <person name="Miller A.N."/>
            <person name="Grigoriev I.V."/>
            <person name="Debuchy R."/>
            <person name="Gladieux P."/>
            <person name="Thoren M.H."/>
            <person name="Johannesson H."/>
        </authorList>
    </citation>
    <scope>NUCLEOTIDE SEQUENCE</scope>
    <source>
        <strain evidence="2">PSN243</strain>
    </source>
</reference>
<protein>
    <submittedName>
        <fullName evidence="2">Uncharacterized protein</fullName>
    </submittedName>
</protein>
<gene>
    <name evidence="2" type="ORF">QBC34DRAFT_396004</name>
</gene>
<name>A0AAV9GX56_9PEZI</name>
<feature type="compositionally biased region" description="Polar residues" evidence="1">
    <location>
        <begin position="10"/>
        <end position="22"/>
    </location>
</feature>
<evidence type="ECO:0000313" key="2">
    <source>
        <dbReference type="EMBL" id="KAK4453559.1"/>
    </source>
</evidence>
<evidence type="ECO:0000313" key="3">
    <source>
        <dbReference type="Proteomes" id="UP001321760"/>
    </source>
</evidence>
<dbReference type="EMBL" id="MU865920">
    <property type="protein sequence ID" value="KAK4453559.1"/>
    <property type="molecule type" value="Genomic_DNA"/>
</dbReference>
<comment type="caution">
    <text evidence="2">The sequence shown here is derived from an EMBL/GenBank/DDBJ whole genome shotgun (WGS) entry which is preliminary data.</text>
</comment>
<accession>A0AAV9GX56</accession>
<proteinExistence type="predicted"/>
<keyword evidence="3" id="KW-1185">Reference proteome</keyword>
<sequence length="237" mass="26135">MTKFEMALHAQSTSAGIRATSNARVVESSSGSGLESYCSVPVSQGRSLPPLRETGGMRCGRHVRDRLAVGEHSRARSGLEPKATRDQQLGRLGADQPTCLCACSKIREIPRLPGRFWIAEALFTGGLYGVCCLHASHRPSWMATCCHAATSAGRSMRDRALVWFLIWNGDAESHPNSPTCRGALTNADSIWPCLRFFYALVVPPRFLDQWRFRMPTQVDSAVINQTVTIEISTRRSL</sequence>